<dbReference type="InterPro" id="IPR005181">
    <property type="entry name" value="SASA"/>
</dbReference>
<keyword evidence="5" id="KW-1185">Reference proteome</keyword>
<evidence type="ECO:0000313" key="4">
    <source>
        <dbReference type="EMBL" id="AFK02041.1"/>
    </source>
</evidence>
<keyword evidence="1" id="KW-0378">Hydrolase</keyword>
<dbReference type="EMBL" id="CP002961">
    <property type="protein sequence ID" value="AFK02041.1"/>
    <property type="molecule type" value="Genomic_DNA"/>
</dbReference>
<dbReference type="Gene3D" id="2.60.40.3080">
    <property type="match status" value="1"/>
</dbReference>
<protein>
    <recommendedName>
        <fullName evidence="6">T9SS type A sorting domain-containing protein</fullName>
    </recommendedName>
</protein>
<evidence type="ECO:0000256" key="1">
    <source>
        <dbReference type="ARBA" id="ARBA00022801"/>
    </source>
</evidence>
<accession>A0ABN4AJ60</accession>
<dbReference type="SUPFAM" id="SSF52266">
    <property type="entry name" value="SGNH hydrolase"/>
    <property type="match status" value="1"/>
</dbReference>
<dbReference type="InterPro" id="IPR036514">
    <property type="entry name" value="SGNH_hydro_sf"/>
</dbReference>
<dbReference type="Gene3D" id="3.40.50.1110">
    <property type="entry name" value="SGNH hydrolase"/>
    <property type="match status" value="1"/>
</dbReference>
<evidence type="ECO:0008006" key="6">
    <source>
        <dbReference type="Google" id="ProtNLM"/>
    </source>
</evidence>
<feature type="domain" description="Sialate O-acetylesterase" evidence="2">
    <location>
        <begin position="120"/>
        <end position="357"/>
    </location>
</feature>
<dbReference type="Pfam" id="PF18962">
    <property type="entry name" value="Por_Secre_tail"/>
    <property type="match status" value="1"/>
</dbReference>
<name>A0ABN4AJ60_EMTOG</name>
<evidence type="ECO:0000259" key="2">
    <source>
        <dbReference type="Pfam" id="PF03629"/>
    </source>
</evidence>
<evidence type="ECO:0000259" key="3">
    <source>
        <dbReference type="Pfam" id="PF18962"/>
    </source>
</evidence>
<feature type="domain" description="Secretion system C-terminal sorting" evidence="3">
    <location>
        <begin position="685"/>
        <end position="758"/>
    </location>
</feature>
<reference evidence="4 5" key="1">
    <citation type="submission" date="2011-07" db="EMBL/GenBank/DDBJ databases">
        <title>The complete genome of chromosome of Emticicia oligotrophica DSM 17448.</title>
        <authorList>
            <consortium name="US DOE Joint Genome Institute (JGI-PGF)"/>
            <person name="Lucas S."/>
            <person name="Han J."/>
            <person name="Lapidus A."/>
            <person name="Bruce D."/>
            <person name="Goodwin L."/>
            <person name="Pitluck S."/>
            <person name="Peters L."/>
            <person name="Kyrpides N."/>
            <person name="Mavromatis K."/>
            <person name="Ivanova N."/>
            <person name="Ovchinnikova G."/>
            <person name="Teshima H."/>
            <person name="Detter J.C."/>
            <person name="Tapia R."/>
            <person name="Han C."/>
            <person name="Land M."/>
            <person name="Hauser L."/>
            <person name="Markowitz V."/>
            <person name="Cheng J.-F."/>
            <person name="Hugenholtz P."/>
            <person name="Woyke T."/>
            <person name="Wu D."/>
            <person name="Tindall B."/>
            <person name="Pomrenke H."/>
            <person name="Brambilla E."/>
            <person name="Klenk H.-P."/>
            <person name="Eisen J.A."/>
        </authorList>
    </citation>
    <scope>NUCLEOTIDE SEQUENCE [LARGE SCALE GENOMIC DNA]</scope>
    <source>
        <strain evidence="4 5">DSM 17448</strain>
    </source>
</reference>
<dbReference type="RefSeq" id="WP_015027741.1">
    <property type="nucleotide sequence ID" value="NC_018748.1"/>
</dbReference>
<dbReference type="Pfam" id="PF03629">
    <property type="entry name" value="SASA"/>
    <property type="match status" value="1"/>
</dbReference>
<gene>
    <name evidence="4" type="ordered locus">Emtol_0890</name>
</gene>
<proteinExistence type="predicted"/>
<dbReference type="Proteomes" id="UP000002875">
    <property type="component" value="Chromosome"/>
</dbReference>
<organism evidence="4 5">
    <name type="scientific">Emticicia oligotrophica (strain DSM 17448 / CIP 109782 / MTCC 6937 / GPTSA100-15)</name>
    <dbReference type="NCBI Taxonomy" id="929562"/>
    <lineage>
        <taxon>Bacteria</taxon>
        <taxon>Pseudomonadati</taxon>
        <taxon>Bacteroidota</taxon>
        <taxon>Cytophagia</taxon>
        <taxon>Cytophagales</taxon>
        <taxon>Leadbetterellaceae</taxon>
        <taxon>Emticicia</taxon>
    </lineage>
</organism>
<sequence>MRELVLFFSLLFININGYSQITINLPLSRSVFQRDKNNSSIIFITGQYEDVVERIEARLVPIKTGQGVATDWTIIADKPKYGTFTGSLKGAGGWYELQVRGWKNGAVVSQKSVDRVGIGEVFLIAGQSNAEGKRNFGETASVDDRVNCFNYQKIDFLDEIPPFQAFSHIELSSSIAPRGQGSWCWGELGDLLAKRLNVPILFFNAAYEGSSIENWYSSSIGVATKHPFFQFTYPNNTPYSYLRISLQYYISQMGLRSVLWEQGEAEAELKTTQDYYANALKKVIEKSRLDAGKKISWMITRTSLYKIDQLYPSVVSAQNSLINPADYIFEGPFTDSIQVPRPEGVHFTNEGISNLAKAWDAKMNTQFFNQSVPFLPSPILSLNASCLSNDKVTLSVSNAYTAQQWSNNLMANTLTASTGSYSTIVRDQTGNYSFTNTIDVKKVFPSVKPFAYTKISPQFCEGTSTDLLTDTPDYTSFLWSNGESKKQITVKSSGSFSVRGIDANGCASPESNAIVTQVLPLPGKPVIYQSDLAVCEGNSVTLASTSLKENIWSNNEVAPVITIRAAGDYKFTVKAKDENGCYSVDSEPVTFSIKPRPEAPEIVQVGAFTLQAKQKIEIGDLAYEWKRDNEVLNNKTAFLKATTPSFFTVTALKNYSVPNKTLTCRSNLSGAYSFIPDPTITDIIIYPIPTTNGIITLEAKDNISDIILTIYNLKGELVYFNSIPTLSERRVVDLSSLSAGKYIAKITHGAFVETKNLFIQK</sequence>
<dbReference type="InterPro" id="IPR026444">
    <property type="entry name" value="Secre_tail"/>
</dbReference>
<dbReference type="NCBIfam" id="TIGR04183">
    <property type="entry name" value="Por_Secre_tail"/>
    <property type="match status" value="1"/>
</dbReference>
<evidence type="ECO:0000313" key="5">
    <source>
        <dbReference type="Proteomes" id="UP000002875"/>
    </source>
</evidence>